<dbReference type="PANTHER" id="PTHR31511:SF12">
    <property type="entry name" value="RHO TERMINATION FACTOR N-TERMINAL DOMAIN-CONTAINING PROTEIN"/>
    <property type="match status" value="1"/>
</dbReference>
<organism evidence="1 2">
    <name type="scientific">Trachymyrmex cornetzi</name>
    <dbReference type="NCBI Taxonomy" id="471704"/>
    <lineage>
        <taxon>Eukaryota</taxon>
        <taxon>Metazoa</taxon>
        <taxon>Ecdysozoa</taxon>
        <taxon>Arthropoda</taxon>
        <taxon>Hexapoda</taxon>
        <taxon>Insecta</taxon>
        <taxon>Pterygota</taxon>
        <taxon>Neoptera</taxon>
        <taxon>Endopterygota</taxon>
        <taxon>Hymenoptera</taxon>
        <taxon>Apocrita</taxon>
        <taxon>Aculeata</taxon>
        <taxon>Formicoidea</taxon>
        <taxon>Formicidae</taxon>
        <taxon>Myrmicinae</taxon>
        <taxon>Trachymyrmex</taxon>
    </lineage>
</organism>
<dbReference type="PANTHER" id="PTHR31511">
    <property type="entry name" value="PROTEIN CBG23764"/>
    <property type="match status" value="1"/>
</dbReference>
<sequence length="298" mass="34844">MHAGCWVELPREIMLKKAVINVRSMDNVCFAWSVVAVLYPAEKNVNRKSSYPDYTTVLKLEGIEFPVTLKQITKFEFLNDISINVFTERERGGKKRDDGNEIVPLRLTKEKKEKLVNLLYLQDSRRNDENVIGHFTWIKNLSRLTGSQLSKSTKKKNLCDSKETFYLILYTSYIILFNLHLHRTSRLKHYFRIDSHLHLATIQVANLCIVRQHMYRIQLCNANLPSYIRIIYCSPFCNCKKSCAAKFLVLEVLHDTKRIKGVKKNVVAKTFTFDDYVRCLNDVMVQSRRQSCIRSTLH</sequence>
<proteinExistence type="predicted"/>
<reference evidence="1 2" key="1">
    <citation type="submission" date="2015-09" db="EMBL/GenBank/DDBJ databases">
        <title>Trachymyrmex cornetzi WGS genome.</title>
        <authorList>
            <person name="Nygaard S."/>
            <person name="Hu H."/>
            <person name="Boomsma J."/>
            <person name="Zhang G."/>
        </authorList>
    </citation>
    <scope>NUCLEOTIDE SEQUENCE [LARGE SCALE GENOMIC DNA]</scope>
    <source>
        <strain evidence="1">Tcor2-1</strain>
        <tissue evidence="1">Whole body</tissue>
    </source>
</reference>
<dbReference type="AlphaFoldDB" id="A0A151J1B7"/>
<protein>
    <submittedName>
        <fullName evidence="1">Uncharacterized protein</fullName>
    </submittedName>
</protein>
<evidence type="ECO:0000313" key="1">
    <source>
        <dbReference type="EMBL" id="KYN15669.1"/>
    </source>
</evidence>
<dbReference type="Proteomes" id="UP000078492">
    <property type="component" value="Unassembled WGS sequence"/>
</dbReference>
<gene>
    <name evidence="1" type="ORF">ALC57_12100</name>
</gene>
<dbReference type="EMBL" id="KQ980525">
    <property type="protein sequence ID" value="KYN15669.1"/>
    <property type="molecule type" value="Genomic_DNA"/>
</dbReference>
<dbReference type="STRING" id="471704.A0A151J1B7"/>
<accession>A0A151J1B7</accession>
<evidence type="ECO:0000313" key="2">
    <source>
        <dbReference type="Proteomes" id="UP000078492"/>
    </source>
</evidence>
<name>A0A151J1B7_9HYME</name>
<keyword evidence="2" id="KW-1185">Reference proteome</keyword>